<evidence type="ECO:0000313" key="1">
    <source>
        <dbReference type="EMBL" id="GAM39472.1"/>
    </source>
</evidence>
<comment type="caution">
    <text evidence="1">The sequence shown here is derived from an EMBL/GenBank/DDBJ whole genome shotgun (WGS) entry which is preliminary data.</text>
</comment>
<organism evidence="1 2">
    <name type="scientific">Talaromyces pinophilus</name>
    <name type="common">Penicillium pinophilum</name>
    <dbReference type="NCBI Taxonomy" id="128442"/>
    <lineage>
        <taxon>Eukaryota</taxon>
        <taxon>Fungi</taxon>
        <taxon>Dikarya</taxon>
        <taxon>Ascomycota</taxon>
        <taxon>Pezizomycotina</taxon>
        <taxon>Eurotiomycetes</taxon>
        <taxon>Eurotiomycetidae</taxon>
        <taxon>Eurotiales</taxon>
        <taxon>Trichocomaceae</taxon>
        <taxon>Talaromyces</taxon>
        <taxon>Talaromyces sect. Talaromyces</taxon>
    </lineage>
</organism>
<reference evidence="2" key="1">
    <citation type="journal article" date="2015" name="Genome Announc.">
        <title>Draft genome sequence of Talaromyces cellulolyticus strain Y-94, a source of lignocellulosic biomass-degrading enzymes.</title>
        <authorList>
            <person name="Fujii T."/>
            <person name="Koike H."/>
            <person name="Sawayama S."/>
            <person name="Yano S."/>
            <person name="Inoue H."/>
        </authorList>
    </citation>
    <scope>NUCLEOTIDE SEQUENCE [LARGE SCALE GENOMIC DNA]</scope>
    <source>
        <strain evidence="2">Y-94</strain>
    </source>
</reference>
<dbReference type="PANTHER" id="PTHR47784:SF5">
    <property type="entry name" value="STEROL UPTAKE CONTROL PROTEIN 2"/>
    <property type="match status" value="1"/>
</dbReference>
<dbReference type="GO" id="GO:0001228">
    <property type="term" value="F:DNA-binding transcription activator activity, RNA polymerase II-specific"/>
    <property type="evidence" value="ECO:0007669"/>
    <property type="project" value="TreeGrafter"/>
</dbReference>
<dbReference type="AlphaFoldDB" id="A0A6V8HDB2"/>
<dbReference type="InterPro" id="IPR021858">
    <property type="entry name" value="Fun_TF"/>
</dbReference>
<accession>A0A6V8HDB2</accession>
<gene>
    <name evidence="1" type="ORF">TCE0_034r11052</name>
</gene>
<dbReference type="Pfam" id="PF11951">
    <property type="entry name" value="Fungal_trans_2"/>
    <property type="match status" value="1"/>
</dbReference>
<dbReference type="Proteomes" id="UP000053095">
    <property type="component" value="Unassembled WGS sequence"/>
</dbReference>
<sequence>MQDPASETWAMDLFLMSHFTSSTMQTLFPRMDVLNLWQTVVVADAAFHPFLLHGMLALSSLHLASLRPSGQRARYTWLCQNHQGHAVSQYRHALEDVKLDQIGPVLAMAQIIAFLSLATLSDNALPKEGNPVSSDDGFKDVLALSTMLRGVPTILQGSRDRNRFKDSPYGIVMSVYKHIRSGTLYLPASTRSRYELLRTDCLSDLVAAGNINETAICRKAIDDLEVVHNDAVRNATGNALPDMLLHVDPLYLMKWAAIVSSDFITLLHSRHTAALVIMGEFASLFELVGEKWFLKNWVNNVLDIIRAIIAQPGLKWLRS</sequence>
<dbReference type="EMBL" id="DF933830">
    <property type="protein sequence ID" value="GAM39472.1"/>
    <property type="molecule type" value="Genomic_DNA"/>
</dbReference>
<evidence type="ECO:0000313" key="2">
    <source>
        <dbReference type="Proteomes" id="UP000053095"/>
    </source>
</evidence>
<keyword evidence="2" id="KW-1185">Reference proteome</keyword>
<proteinExistence type="predicted"/>
<dbReference type="InterPro" id="IPR053157">
    <property type="entry name" value="Sterol_Uptake_Regulator"/>
</dbReference>
<name>A0A6V8HDB2_TALPI</name>
<dbReference type="PANTHER" id="PTHR47784">
    <property type="entry name" value="STEROL UPTAKE CONTROL PROTEIN 2"/>
    <property type="match status" value="1"/>
</dbReference>
<protein>
    <submittedName>
        <fullName evidence="1">C6 transcription factor</fullName>
    </submittedName>
</protein>